<dbReference type="Proteomes" id="UP000290809">
    <property type="component" value="Unassembled WGS sequence"/>
</dbReference>
<evidence type="ECO:0000259" key="4">
    <source>
        <dbReference type="PROSITE" id="PS51726"/>
    </source>
</evidence>
<protein>
    <submittedName>
        <fullName evidence="5">Histone acetyltransferase MYST4</fullName>
    </submittedName>
</protein>
<feature type="non-terminal residue" evidence="5">
    <location>
        <position position="1"/>
    </location>
</feature>
<comment type="caution">
    <text evidence="5">The sequence shown here is derived from an EMBL/GenBank/DDBJ whole genome shotgun (WGS) entry which is preliminary data.</text>
</comment>
<reference evidence="5 6" key="1">
    <citation type="journal article" date="2019" name="PLoS Pathog.">
        <title>Genome sequence of the bovine parasite Schistosoma bovis Tanzania.</title>
        <authorList>
            <person name="Oey H."/>
            <person name="Zakrzewski M."/>
            <person name="Gobert G."/>
            <person name="Gravermann K."/>
            <person name="Stoye J."/>
            <person name="Jones M."/>
            <person name="Mcmanus D."/>
            <person name="Krause L."/>
        </authorList>
    </citation>
    <scope>NUCLEOTIDE SEQUENCE [LARGE SCALE GENOMIC DNA]</scope>
    <source>
        <strain evidence="5 6">TAN1997</strain>
    </source>
</reference>
<dbReference type="PANTHER" id="PTHR10615:SF217">
    <property type="entry name" value="HISTONE ACETYLTRANSFERASE"/>
    <property type="match status" value="1"/>
</dbReference>
<dbReference type="EMBL" id="QMKO01002852">
    <property type="protein sequence ID" value="RTG82394.1"/>
    <property type="molecule type" value="Genomic_DNA"/>
</dbReference>
<evidence type="ECO:0000256" key="3">
    <source>
        <dbReference type="SAM" id="MobiDB-lite"/>
    </source>
</evidence>
<accession>A0A430Q412</accession>
<keyword evidence="6" id="KW-1185">Reference proteome</keyword>
<proteinExistence type="predicted"/>
<dbReference type="STRING" id="6184.A0A430Q412"/>
<keyword evidence="1 5" id="KW-0808">Transferase</keyword>
<dbReference type="GO" id="GO:0005634">
    <property type="term" value="C:nucleus"/>
    <property type="evidence" value="ECO:0007669"/>
    <property type="project" value="TreeGrafter"/>
</dbReference>
<dbReference type="GO" id="GO:0000785">
    <property type="term" value="C:chromatin"/>
    <property type="evidence" value="ECO:0007669"/>
    <property type="project" value="TreeGrafter"/>
</dbReference>
<dbReference type="PROSITE" id="PS51726">
    <property type="entry name" value="MYST_HAT"/>
    <property type="match status" value="1"/>
</dbReference>
<dbReference type="InterPro" id="IPR040706">
    <property type="entry name" value="Zf-MYST"/>
</dbReference>
<dbReference type="Pfam" id="PF17772">
    <property type="entry name" value="zf-MYST"/>
    <property type="match status" value="1"/>
</dbReference>
<dbReference type="AlphaFoldDB" id="A0A430Q412"/>
<evidence type="ECO:0000313" key="6">
    <source>
        <dbReference type="Proteomes" id="UP000290809"/>
    </source>
</evidence>
<evidence type="ECO:0000313" key="5">
    <source>
        <dbReference type="EMBL" id="RTG82394.1"/>
    </source>
</evidence>
<dbReference type="GO" id="GO:0006357">
    <property type="term" value="P:regulation of transcription by RNA polymerase II"/>
    <property type="evidence" value="ECO:0007669"/>
    <property type="project" value="TreeGrafter"/>
</dbReference>
<dbReference type="SUPFAM" id="SSF55729">
    <property type="entry name" value="Acyl-CoA N-acyltransferases (Nat)"/>
    <property type="match status" value="1"/>
</dbReference>
<name>A0A430Q412_SCHBO</name>
<dbReference type="InterPro" id="IPR050603">
    <property type="entry name" value="MYST_HAT"/>
</dbReference>
<sequence>LFCLVSIRLTLLYICEFCLKYIKTRNVYLRHIEKCPYSFPPGNEIYRCKNISVFEVDGYTRLYYEQEHNEKSNHHNNNNNNDNERCFHLVGYFSKEKRSVQKYNLSCILVLPPYQKQAYGRFLIDFSFLLSRIEGQPGSPEKPLSQLGNLSYQSYWRSKVLPFLLCSMKNCKLLNSTLSNHETDSDCLANPVGSIGFRDFVITIHEISSTTGIDPHDVASTIQQLATTITLSADGRPVICFDLKYLLQLQEKYEERSVNWIPIDEECLRWSPLIHPQELDISADSSGGGCDNSNSQIVHQISSIIPSENVVSSTVPKMNRFSPQKHRTQSKSDKAPINRENNIVKSLETAPRKRSLRSTCNNSIP</sequence>
<feature type="domain" description="MYST-type HAT" evidence="4">
    <location>
        <begin position="1"/>
        <end position="272"/>
    </location>
</feature>
<dbReference type="Pfam" id="PF01853">
    <property type="entry name" value="MOZ_SAS"/>
    <property type="match status" value="1"/>
</dbReference>
<feature type="active site" description="Proton donor/acceptor" evidence="2">
    <location>
        <position position="141"/>
    </location>
</feature>
<dbReference type="InterPro" id="IPR002717">
    <property type="entry name" value="HAT_MYST-type"/>
</dbReference>
<dbReference type="GO" id="GO:0004402">
    <property type="term" value="F:histone acetyltransferase activity"/>
    <property type="evidence" value="ECO:0007669"/>
    <property type="project" value="InterPro"/>
</dbReference>
<feature type="region of interest" description="Disordered" evidence="3">
    <location>
        <begin position="319"/>
        <end position="341"/>
    </location>
</feature>
<dbReference type="GO" id="GO:0003712">
    <property type="term" value="F:transcription coregulator activity"/>
    <property type="evidence" value="ECO:0007669"/>
    <property type="project" value="TreeGrafter"/>
</dbReference>
<dbReference type="GO" id="GO:0003682">
    <property type="term" value="F:chromatin binding"/>
    <property type="evidence" value="ECO:0007669"/>
    <property type="project" value="TreeGrafter"/>
</dbReference>
<dbReference type="PANTHER" id="PTHR10615">
    <property type="entry name" value="HISTONE ACETYLTRANSFERASE"/>
    <property type="match status" value="1"/>
</dbReference>
<evidence type="ECO:0000256" key="1">
    <source>
        <dbReference type="ARBA" id="ARBA00022679"/>
    </source>
</evidence>
<organism evidence="5 6">
    <name type="scientific">Schistosoma bovis</name>
    <name type="common">Blood fluke</name>
    <dbReference type="NCBI Taxonomy" id="6184"/>
    <lineage>
        <taxon>Eukaryota</taxon>
        <taxon>Metazoa</taxon>
        <taxon>Spiralia</taxon>
        <taxon>Lophotrochozoa</taxon>
        <taxon>Platyhelminthes</taxon>
        <taxon>Trematoda</taxon>
        <taxon>Digenea</taxon>
        <taxon>Strigeidida</taxon>
        <taxon>Schistosomatoidea</taxon>
        <taxon>Schistosomatidae</taxon>
        <taxon>Schistosoma</taxon>
    </lineage>
</organism>
<evidence type="ECO:0000256" key="2">
    <source>
        <dbReference type="PIRSR" id="PIRSR602717-51"/>
    </source>
</evidence>
<dbReference type="Gene3D" id="3.30.60.60">
    <property type="entry name" value="N-acetyl transferase-like"/>
    <property type="match status" value="1"/>
</dbReference>
<dbReference type="InterPro" id="IPR016181">
    <property type="entry name" value="Acyl_CoA_acyltransferase"/>
</dbReference>
<dbReference type="Gene3D" id="3.40.630.30">
    <property type="match status" value="1"/>
</dbReference>
<gene>
    <name evidence="5" type="ORF">DC041_0001428</name>
</gene>